<gene>
    <name evidence="1" type="ORF">HZI73_26200</name>
</gene>
<dbReference type="AlphaFoldDB" id="A0A8J8MQB8"/>
<dbReference type="Gene3D" id="3.40.50.300">
    <property type="entry name" value="P-loop containing nucleotide triphosphate hydrolases"/>
    <property type="match status" value="1"/>
</dbReference>
<dbReference type="SUPFAM" id="SSF52540">
    <property type="entry name" value="P-loop containing nucleoside triphosphate hydrolases"/>
    <property type="match status" value="1"/>
</dbReference>
<geneLocation type="plasmid" evidence="1 2">
    <name>pVpro</name>
</geneLocation>
<proteinExistence type="predicted"/>
<dbReference type="KEGG" id="vpy:HZI73_26200"/>
<dbReference type="EMBL" id="CP058650">
    <property type="protein sequence ID" value="QUI25907.1"/>
    <property type="molecule type" value="Genomic_DNA"/>
</dbReference>
<accession>A0A8J8MQB8</accession>
<dbReference type="InterPro" id="IPR027417">
    <property type="entry name" value="P-loop_NTPase"/>
</dbReference>
<name>A0A8J8MQB8_9FIRM</name>
<keyword evidence="2" id="KW-1185">Reference proteome</keyword>
<reference evidence="1" key="1">
    <citation type="submission" date="2020-07" db="EMBL/GenBank/DDBJ databases">
        <title>Vallitalea pronyensis genome.</title>
        <authorList>
            <person name="Postec A."/>
        </authorList>
    </citation>
    <scope>NUCLEOTIDE SEQUENCE</scope>
    <source>
        <strain evidence="1">FatNI3</strain>
        <plasmid evidence="1">pVpro</plasmid>
    </source>
</reference>
<organism evidence="1 2">
    <name type="scientific">Vallitalea pronyensis</name>
    <dbReference type="NCBI Taxonomy" id="1348613"/>
    <lineage>
        <taxon>Bacteria</taxon>
        <taxon>Bacillati</taxon>
        <taxon>Bacillota</taxon>
        <taxon>Clostridia</taxon>
        <taxon>Lachnospirales</taxon>
        <taxon>Vallitaleaceae</taxon>
        <taxon>Vallitalea</taxon>
    </lineage>
</organism>
<dbReference type="Proteomes" id="UP000683246">
    <property type="component" value="Plasmid pVpro"/>
</dbReference>
<sequence length="292" mass="34050">MKRKPVLLKKEVEKEVKKENVKDENIDDKTVIQSFRKLIVGVYDNAEFASEFALFIAENTTLKILLIDADTLHPIIAETLAMKHTFNANISTSIRTTSSFNMAMDYMAKGKPTREIFQEMCIKCKSLYVLTGNDDLNMYEYYPENAFKELLIMAIKCFDMVIVNTNACIYDAFYVDTLDTCDTMLYPVELTADKLKKVNQYVMYGLQKRSIEKDRQKIIGFNYSPLHMPKSEVKAATEKNFLGTIVYDEKRISARSKFHKRYKMSRKVKNDYITLLKKFNIHLGKRGFFKKR</sequence>
<dbReference type="RefSeq" id="WP_212699016.1">
    <property type="nucleotide sequence ID" value="NZ_CP058650.1"/>
</dbReference>
<evidence type="ECO:0000313" key="2">
    <source>
        <dbReference type="Proteomes" id="UP000683246"/>
    </source>
</evidence>
<evidence type="ECO:0000313" key="1">
    <source>
        <dbReference type="EMBL" id="QUI25907.1"/>
    </source>
</evidence>
<keyword evidence="1" id="KW-0614">Plasmid</keyword>
<protein>
    <submittedName>
        <fullName evidence="1">Uncharacterized protein</fullName>
    </submittedName>
</protein>